<reference evidence="1 2" key="1">
    <citation type="journal article" date="2016" name="Environ. Microbiol.">
        <title>New Methyloceanibacter diversity from North Sea sediments includes methanotroph containing solely the soluble methane monooxygenase.</title>
        <authorList>
            <person name="Vekeman B."/>
            <person name="Kerckhof F.M."/>
            <person name="Cremers G."/>
            <person name="de Vos P."/>
            <person name="Vandamme P."/>
            <person name="Boon N."/>
            <person name="Op den Camp H.J."/>
            <person name="Heylen K."/>
        </authorList>
    </citation>
    <scope>NUCLEOTIDE SEQUENCE [LARGE SCALE GENOMIC DNA]</scope>
    <source>
        <strain evidence="1 2">R-67175</strain>
    </source>
</reference>
<sequence>MAPESWTLRELLNAGWVEADLDWEAAAERTAEAVHQNDPMRAKDEASQALRIARAGFEPIDPRLGTSLANYGLCLGLAGDTEGVANLFVKARDAWRSADPWIARMDAPRIARSSLFHLRMEARHRDTYRALWQRRWREMAAEAVKRLDGLDGANGAIREPARDAVSIWRRERPAMLNDTRKLMGAACLLLAPPVAGA</sequence>
<gene>
    <name evidence="1" type="ORF">AUC69_07210</name>
</gene>
<accession>A0A1E3W625</accession>
<dbReference type="OrthoDB" id="7740434at2"/>
<organism evidence="1 2">
    <name type="scientific">Methyloceanibacter superfactus</name>
    <dbReference type="NCBI Taxonomy" id="1774969"/>
    <lineage>
        <taxon>Bacteria</taxon>
        <taxon>Pseudomonadati</taxon>
        <taxon>Pseudomonadota</taxon>
        <taxon>Alphaproteobacteria</taxon>
        <taxon>Hyphomicrobiales</taxon>
        <taxon>Hyphomicrobiaceae</taxon>
        <taxon>Methyloceanibacter</taxon>
    </lineage>
</organism>
<dbReference type="Proteomes" id="UP000094472">
    <property type="component" value="Unassembled WGS sequence"/>
</dbReference>
<evidence type="ECO:0000313" key="1">
    <source>
        <dbReference type="EMBL" id="ODS01285.1"/>
    </source>
</evidence>
<dbReference type="AlphaFoldDB" id="A0A1E3W625"/>
<protein>
    <submittedName>
        <fullName evidence="1">Uncharacterized protein</fullName>
    </submittedName>
</protein>
<dbReference type="RefSeq" id="WP_069440891.1">
    <property type="nucleotide sequence ID" value="NZ_LPWF01000009.1"/>
</dbReference>
<proteinExistence type="predicted"/>
<evidence type="ECO:0000313" key="2">
    <source>
        <dbReference type="Proteomes" id="UP000094472"/>
    </source>
</evidence>
<name>A0A1E3W625_9HYPH</name>
<dbReference type="EMBL" id="LPWF01000009">
    <property type="protein sequence ID" value="ODS01285.1"/>
    <property type="molecule type" value="Genomic_DNA"/>
</dbReference>
<dbReference type="STRING" id="1774969.AUC69_07210"/>
<comment type="caution">
    <text evidence="1">The sequence shown here is derived from an EMBL/GenBank/DDBJ whole genome shotgun (WGS) entry which is preliminary data.</text>
</comment>
<keyword evidence="2" id="KW-1185">Reference proteome</keyword>